<dbReference type="PANTHER" id="PTHR10775:SF185">
    <property type="entry name" value="OS08G0208400 PROTEIN"/>
    <property type="match status" value="1"/>
</dbReference>
<dbReference type="Pfam" id="PF02992">
    <property type="entry name" value="Transposase_21"/>
    <property type="match status" value="1"/>
</dbReference>
<sequence>MDLIDKSWMKLITNRFDPRYEKGVEEFLNFAFDDERISFRHGRNGELIQCPCRNCLLAIKLPRTDVETHLIVDGIWGKYTNWVCHGEAPVDDTTSDTPDVQMTEQQDQTYVDTTVTMLHELQEAENVIVEVEHEPNLKAKDFYKLLQDAEKPLHSACPNVSKLTFLLKLLHIKTMHKVTGTAMSLILELIREISPEGHNVPQTWYEAKKTIKDLGLGHEKIDACQNDCVLFWKEHKDKDRCPHCDKSRYKEDTQDDNGKKKFNRRVSHKVLRYFPLKDRLQRLFMSSKTAKWMKWHSDGRTLLENGEMRHPADSEAWRHFDNQYPDFAADIRNVRLGLASDGFNPFGNMSSRYSIWPVIIVVYNLPPWMCMKQTFMMMSLLIPGPRDPGNDIDVYLQPLIEELKELWCNGIETYDASKKQNFMMRAALLWTINDFPAYANLSGWSTKGKMACPSCNFNTHSRWLDNGRKFCFLGHRRFLPIHHRWRKVKYQHRFDGRVEHGRCPKILKGFELWNQQQSLHDIRFGKPFKKEIKGLQGWKKKSIFFRELPYWSNLLIRHNLDVMHIEKNVCDNLLGTLNLLGVEKNKDNLKSRLDLENWGIRSELHLSKDPRHMNKLPAAIYTLNREQRTAVCQFLSSIKVPDGYSSNLSRCVDNVSRKLIGLKSHDCHVYMQVLLPLAIRGIAHEDVIDPITECSIYFKDICSKVLQPERLLKLESDIAITLCKFEQIFPPSFFDVMIHLIVHLAYEARIAGPVQYRWMYPIERFLKKLKDYVLNKARPEGSIVEGYLLEETISFCSMYMESVDTRFNQRGRNYDNTCTDNDDDSCSIFMSSGRFLKGKVESRVLSEEERDLAHLYILRQVEQMDQFFCEHKRCLESSSCTEKFFLKWFQNYIEEIKATDDPRCTADIEVLSRTPSRFAYSHSGYIINGFRFRKQVVDETKVTQLSGVIVNAELESGCDGFYGRLIDVVEIFFDHQRRVVLFECDWWDVYKKDRGFKVDKYGIISLNTRHKLNTNEPFALAS</sequence>
<evidence type="ECO:0000259" key="1">
    <source>
        <dbReference type="Pfam" id="PF13952"/>
    </source>
</evidence>
<dbReference type="Pfam" id="PF13952">
    <property type="entry name" value="DUF4216"/>
    <property type="match status" value="1"/>
</dbReference>
<protein>
    <submittedName>
        <fullName evidence="4">Uncharacterized protein</fullName>
    </submittedName>
</protein>
<dbReference type="Pfam" id="PF13960">
    <property type="entry name" value="DUF4218"/>
    <property type="match status" value="1"/>
</dbReference>
<feature type="domain" description="Transposase-associated" evidence="3">
    <location>
        <begin position="6"/>
        <end position="87"/>
    </location>
</feature>
<dbReference type="InterPro" id="IPR025452">
    <property type="entry name" value="DUF4218"/>
</dbReference>
<accession>A0A1D1XJB8</accession>
<reference evidence="4" key="1">
    <citation type="submission" date="2015-07" db="EMBL/GenBank/DDBJ databases">
        <title>Transcriptome Assembly of Anthurium amnicola.</title>
        <authorList>
            <person name="Suzuki J."/>
        </authorList>
    </citation>
    <scope>NUCLEOTIDE SEQUENCE</scope>
</reference>
<dbReference type="InterPro" id="IPR025312">
    <property type="entry name" value="DUF4216"/>
</dbReference>
<organism evidence="4">
    <name type="scientific">Anthurium amnicola</name>
    <dbReference type="NCBI Taxonomy" id="1678845"/>
    <lineage>
        <taxon>Eukaryota</taxon>
        <taxon>Viridiplantae</taxon>
        <taxon>Streptophyta</taxon>
        <taxon>Embryophyta</taxon>
        <taxon>Tracheophyta</taxon>
        <taxon>Spermatophyta</taxon>
        <taxon>Magnoliopsida</taxon>
        <taxon>Liliopsida</taxon>
        <taxon>Araceae</taxon>
        <taxon>Pothoideae</taxon>
        <taxon>Potheae</taxon>
        <taxon>Anthurium</taxon>
    </lineage>
</organism>
<dbReference type="PANTHER" id="PTHR10775">
    <property type="entry name" value="OS08G0208400 PROTEIN"/>
    <property type="match status" value="1"/>
</dbReference>
<feature type="domain" description="DUF4216" evidence="1">
    <location>
        <begin position="970"/>
        <end position="1022"/>
    </location>
</feature>
<dbReference type="InterPro" id="IPR004242">
    <property type="entry name" value="Transposase_21"/>
</dbReference>
<dbReference type="EMBL" id="GDJX01025436">
    <property type="protein sequence ID" value="JAT42500.1"/>
    <property type="molecule type" value="Transcribed_RNA"/>
</dbReference>
<proteinExistence type="predicted"/>
<feature type="domain" description="DUF4218" evidence="2">
    <location>
        <begin position="701"/>
        <end position="813"/>
    </location>
</feature>
<dbReference type="InterPro" id="IPR029480">
    <property type="entry name" value="Transpos_assoc"/>
</dbReference>
<evidence type="ECO:0000313" key="4">
    <source>
        <dbReference type="EMBL" id="JAT42500.1"/>
    </source>
</evidence>
<evidence type="ECO:0000259" key="3">
    <source>
        <dbReference type="Pfam" id="PF13963"/>
    </source>
</evidence>
<dbReference type="AlphaFoldDB" id="A0A1D1XJB8"/>
<gene>
    <name evidence="4" type="ORF">g.127796</name>
</gene>
<name>A0A1D1XJB8_9ARAE</name>
<feature type="non-terminal residue" evidence="4">
    <location>
        <position position="1022"/>
    </location>
</feature>
<evidence type="ECO:0000259" key="2">
    <source>
        <dbReference type="Pfam" id="PF13960"/>
    </source>
</evidence>
<dbReference type="Pfam" id="PF13963">
    <property type="entry name" value="Transpos_assoc"/>
    <property type="match status" value="1"/>
</dbReference>